<evidence type="ECO:0000313" key="3">
    <source>
        <dbReference type="Proteomes" id="UP000499080"/>
    </source>
</evidence>
<keyword evidence="3" id="KW-1185">Reference proteome</keyword>
<dbReference type="EMBL" id="BGPR01012223">
    <property type="protein sequence ID" value="GBN55158.1"/>
    <property type="molecule type" value="Genomic_DNA"/>
</dbReference>
<sequence length="184" mass="20711">MENVAPSVTHSTCIRGDHLRGGTSVKTGTSRRDGGNEGENGISVGEKLPEEFGEKKEDRGKKFHFLKLHTSPLLLLLLLFKYVEYRQGKCGVQQGQEENDSSFETLGVVCLRLKWQRKKRESIAERCTDKNRASLFYSAVAVWVGNSSEDSFSDNMTSTDSRNVAYCYEKVWFLSSDICVLNRG</sequence>
<comment type="caution">
    <text evidence="2">The sequence shown here is derived from an EMBL/GenBank/DDBJ whole genome shotgun (WGS) entry which is preliminary data.</text>
</comment>
<name>A0A4Y2PTD7_ARAVE</name>
<reference evidence="2 3" key="1">
    <citation type="journal article" date="2019" name="Sci. Rep.">
        <title>Orb-weaving spider Araneus ventricosus genome elucidates the spidroin gene catalogue.</title>
        <authorList>
            <person name="Kono N."/>
            <person name="Nakamura H."/>
            <person name="Ohtoshi R."/>
            <person name="Moran D.A.P."/>
            <person name="Shinohara A."/>
            <person name="Yoshida Y."/>
            <person name="Fujiwara M."/>
            <person name="Mori M."/>
            <person name="Tomita M."/>
            <person name="Arakawa K."/>
        </authorList>
    </citation>
    <scope>NUCLEOTIDE SEQUENCE [LARGE SCALE GENOMIC DNA]</scope>
</reference>
<accession>A0A4Y2PTD7</accession>
<feature type="compositionally biased region" description="Polar residues" evidence="1">
    <location>
        <begin position="1"/>
        <end position="12"/>
    </location>
</feature>
<feature type="region of interest" description="Disordered" evidence="1">
    <location>
        <begin position="1"/>
        <end position="48"/>
    </location>
</feature>
<dbReference type="Proteomes" id="UP000499080">
    <property type="component" value="Unassembled WGS sequence"/>
</dbReference>
<gene>
    <name evidence="2" type="ORF">AVEN_22388_1</name>
</gene>
<organism evidence="2 3">
    <name type="scientific">Araneus ventricosus</name>
    <name type="common">Orbweaver spider</name>
    <name type="synonym">Epeira ventricosa</name>
    <dbReference type="NCBI Taxonomy" id="182803"/>
    <lineage>
        <taxon>Eukaryota</taxon>
        <taxon>Metazoa</taxon>
        <taxon>Ecdysozoa</taxon>
        <taxon>Arthropoda</taxon>
        <taxon>Chelicerata</taxon>
        <taxon>Arachnida</taxon>
        <taxon>Araneae</taxon>
        <taxon>Araneomorphae</taxon>
        <taxon>Entelegynae</taxon>
        <taxon>Araneoidea</taxon>
        <taxon>Araneidae</taxon>
        <taxon>Araneus</taxon>
    </lineage>
</organism>
<dbReference type="AlphaFoldDB" id="A0A4Y2PTD7"/>
<protein>
    <submittedName>
        <fullName evidence="2">Uncharacterized protein</fullName>
    </submittedName>
</protein>
<evidence type="ECO:0000256" key="1">
    <source>
        <dbReference type="SAM" id="MobiDB-lite"/>
    </source>
</evidence>
<proteinExistence type="predicted"/>
<evidence type="ECO:0000313" key="2">
    <source>
        <dbReference type="EMBL" id="GBN55158.1"/>
    </source>
</evidence>